<keyword evidence="2 6" id="KW-0812">Transmembrane</keyword>
<keyword evidence="9" id="KW-1185">Reference proteome</keyword>
<dbReference type="InterPro" id="IPR050739">
    <property type="entry name" value="MFP"/>
</dbReference>
<sequence>MAQPVEFIELRSEEVQEVLSRPPRWLLRWGITLVFAVLVLVFAGAWVIRYPTLVVASFKLTSANAPKALVARTDGKLVRLFAAEGATVQQGTTLAYLESTADHEEVLRLMQTLRQAGSLAQRGQLEALPALNLAQYHQLGELQPAFQTFEQTYIQLRAYLANGFYSKKKVLLRQEIADLQALSENLKEQQALQQRDIELSEEDYQVQRRLAAEKVIAPLELKREESKNLARKFPYQQTASALITNLTSQRARYKEILELDKVVAEQRDNFLHALNTLQSAAEAWRMKYVMTAPMGGRVYFPSVLQENQHLSSNQELFYIAPADTGYFGELRIPQQNFGKVKIGQAVLVKFAGYPYQEYGAVRGQIATINEVPLKDSVFLAKVLLPKGLETTYGQSLSFKTGMAASAEIITEDSRLLQKLFYQLRSIANGSL</sequence>
<proteinExistence type="predicted"/>
<dbReference type="RefSeq" id="WP_345271510.1">
    <property type="nucleotide sequence ID" value="NZ_BAABHB010000024.1"/>
</dbReference>
<feature type="domain" description="AprE-like beta-barrel" evidence="7">
    <location>
        <begin position="329"/>
        <end position="410"/>
    </location>
</feature>
<comment type="caution">
    <text evidence="8">The sequence shown here is derived from an EMBL/GenBank/DDBJ whole genome shotgun (WGS) entry which is preliminary data.</text>
</comment>
<organism evidence="8 9">
    <name type="scientific">Nibrella viscosa</name>
    <dbReference type="NCBI Taxonomy" id="1084524"/>
    <lineage>
        <taxon>Bacteria</taxon>
        <taxon>Pseudomonadati</taxon>
        <taxon>Bacteroidota</taxon>
        <taxon>Cytophagia</taxon>
        <taxon>Cytophagales</taxon>
        <taxon>Spirosomataceae</taxon>
        <taxon>Nibrella</taxon>
    </lineage>
</organism>
<evidence type="ECO:0000256" key="2">
    <source>
        <dbReference type="ARBA" id="ARBA00022692"/>
    </source>
</evidence>
<accession>A0ABP8L3P0</accession>
<dbReference type="Gene3D" id="2.40.30.170">
    <property type="match status" value="1"/>
</dbReference>
<protein>
    <submittedName>
        <fullName evidence="8">HlyD family efflux transporter periplasmic adaptor subunit</fullName>
    </submittedName>
</protein>
<dbReference type="InterPro" id="IPR058982">
    <property type="entry name" value="Beta-barrel_AprE"/>
</dbReference>
<feature type="transmembrane region" description="Helical" evidence="6">
    <location>
        <begin position="26"/>
        <end position="48"/>
    </location>
</feature>
<dbReference type="PANTHER" id="PTHR30386:SF26">
    <property type="entry name" value="TRANSPORT PROTEIN COMB"/>
    <property type="match status" value="1"/>
</dbReference>
<keyword evidence="4 6" id="KW-0472">Membrane</keyword>
<evidence type="ECO:0000259" key="7">
    <source>
        <dbReference type="Pfam" id="PF26002"/>
    </source>
</evidence>
<gene>
    <name evidence="8" type="ORF">GCM10023187_56780</name>
</gene>
<dbReference type="Proteomes" id="UP001500936">
    <property type="component" value="Unassembled WGS sequence"/>
</dbReference>
<feature type="coiled-coil region" evidence="5">
    <location>
        <begin position="169"/>
        <end position="203"/>
    </location>
</feature>
<evidence type="ECO:0000313" key="9">
    <source>
        <dbReference type="Proteomes" id="UP001500936"/>
    </source>
</evidence>
<dbReference type="PANTHER" id="PTHR30386">
    <property type="entry name" value="MEMBRANE FUSION SUBUNIT OF EMRAB-TOLC MULTIDRUG EFFLUX PUMP"/>
    <property type="match status" value="1"/>
</dbReference>
<reference evidence="9" key="1">
    <citation type="journal article" date="2019" name="Int. J. Syst. Evol. Microbiol.">
        <title>The Global Catalogue of Microorganisms (GCM) 10K type strain sequencing project: providing services to taxonomists for standard genome sequencing and annotation.</title>
        <authorList>
            <consortium name="The Broad Institute Genomics Platform"/>
            <consortium name="The Broad Institute Genome Sequencing Center for Infectious Disease"/>
            <person name="Wu L."/>
            <person name="Ma J."/>
        </authorList>
    </citation>
    <scope>NUCLEOTIDE SEQUENCE [LARGE SCALE GENOMIC DNA]</scope>
    <source>
        <strain evidence="9">JCM 17925</strain>
    </source>
</reference>
<keyword evidence="3 6" id="KW-1133">Transmembrane helix</keyword>
<comment type="subcellular location">
    <subcellularLocation>
        <location evidence="1">Membrane</location>
        <topology evidence="1">Single-pass membrane protein</topology>
    </subcellularLocation>
</comment>
<name>A0ABP8L3P0_9BACT</name>
<evidence type="ECO:0000256" key="6">
    <source>
        <dbReference type="SAM" id="Phobius"/>
    </source>
</evidence>
<keyword evidence="5" id="KW-0175">Coiled coil</keyword>
<evidence type="ECO:0000256" key="5">
    <source>
        <dbReference type="SAM" id="Coils"/>
    </source>
</evidence>
<evidence type="ECO:0000256" key="1">
    <source>
        <dbReference type="ARBA" id="ARBA00004167"/>
    </source>
</evidence>
<evidence type="ECO:0000313" key="8">
    <source>
        <dbReference type="EMBL" id="GAA4421097.1"/>
    </source>
</evidence>
<dbReference type="Pfam" id="PF26002">
    <property type="entry name" value="Beta-barrel_AprE"/>
    <property type="match status" value="1"/>
</dbReference>
<evidence type="ECO:0000256" key="4">
    <source>
        <dbReference type="ARBA" id="ARBA00023136"/>
    </source>
</evidence>
<dbReference type="PRINTS" id="PR01490">
    <property type="entry name" value="RTXTOXIND"/>
</dbReference>
<dbReference type="EMBL" id="BAABHB010000024">
    <property type="protein sequence ID" value="GAA4421097.1"/>
    <property type="molecule type" value="Genomic_DNA"/>
</dbReference>
<evidence type="ECO:0000256" key="3">
    <source>
        <dbReference type="ARBA" id="ARBA00022989"/>
    </source>
</evidence>